<evidence type="ECO:0000313" key="3">
    <source>
        <dbReference type="Proteomes" id="UP001499993"/>
    </source>
</evidence>
<accession>A0ABP9GIQ6</accession>
<reference evidence="3" key="1">
    <citation type="journal article" date="2019" name="Int. J. Syst. Evol. Microbiol.">
        <title>The Global Catalogue of Microorganisms (GCM) 10K type strain sequencing project: providing services to taxonomists for standard genome sequencing and annotation.</title>
        <authorList>
            <consortium name="The Broad Institute Genomics Platform"/>
            <consortium name="The Broad Institute Genome Sequencing Center for Infectious Disease"/>
            <person name="Wu L."/>
            <person name="Ma J."/>
        </authorList>
    </citation>
    <scope>NUCLEOTIDE SEQUENCE [LARGE SCALE GENOMIC DNA]</scope>
    <source>
        <strain evidence="3">JCM 18123</strain>
    </source>
</reference>
<dbReference type="RefSeq" id="WP_345555930.1">
    <property type="nucleotide sequence ID" value="NZ_BAABIK010000006.1"/>
</dbReference>
<dbReference type="EMBL" id="BAABIK010000006">
    <property type="protein sequence ID" value="GAA4934789.1"/>
    <property type="molecule type" value="Genomic_DNA"/>
</dbReference>
<dbReference type="Proteomes" id="UP001499993">
    <property type="component" value="Unassembled WGS sequence"/>
</dbReference>
<protein>
    <recommendedName>
        <fullName evidence="1">DUF6879 domain-containing protein</fullName>
    </recommendedName>
</protein>
<sequence>MAHLEERAPLPEVVVLGGRVLFLVRYESQGRACGAWRIEDRDAIAATVADLAALFDGGTPLLDYFEREIAPLPAPAVGS</sequence>
<feature type="domain" description="DUF6879" evidence="1">
    <location>
        <begin position="6"/>
        <end position="65"/>
    </location>
</feature>
<gene>
    <name evidence="2" type="ORF">GCM10023224_14260</name>
</gene>
<name>A0ABP9GIQ6_9ACTN</name>
<dbReference type="InterPro" id="IPR049244">
    <property type="entry name" value="DUF6879"/>
</dbReference>
<proteinExistence type="predicted"/>
<comment type="caution">
    <text evidence="2">The sequence shown here is derived from an EMBL/GenBank/DDBJ whole genome shotgun (WGS) entry which is preliminary data.</text>
</comment>
<evidence type="ECO:0000313" key="2">
    <source>
        <dbReference type="EMBL" id="GAA4934789.1"/>
    </source>
</evidence>
<dbReference type="Pfam" id="PF21806">
    <property type="entry name" value="DUF6879"/>
    <property type="match status" value="1"/>
</dbReference>
<evidence type="ECO:0000259" key="1">
    <source>
        <dbReference type="Pfam" id="PF21806"/>
    </source>
</evidence>
<organism evidence="2 3">
    <name type="scientific">Streptomonospora halophila</name>
    <dbReference type="NCBI Taxonomy" id="427369"/>
    <lineage>
        <taxon>Bacteria</taxon>
        <taxon>Bacillati</taxon>
        <taxon>Actinomycetota</taxon>
        <taxon>Actinomycetes</taxon>
        <taxon>Streptosporangiales</taxon>
        <taxon>Nocardiopsidaceae</taxon>
        <taxon>Streptomonospora</taxon>
    </lineage>
</organism>
<keyword evidence="3" id="KW-1185">Reference proteome</keyword>